<feature type="domain" description="Rhodanese" evidence="3">
    <location>
        <begin position="164"/>
        <end position="273"/>
    </location>
</feature>
<dbReference type="Gene3D" id="3.40.250.10">
    <property type="entry name" value="Rhodanese-like domain"/>
    <property type="match status" value="2"/>
</dbReference>
<evidence type="ECO:0000313" key="4">
    <source>
        <dbReference type="EMBL" id="GIN56551.1"/>
    </source>
</evidence>
<dbReference type="InterPro" id="IPR001307">
    <property type="entry name" value="Thiosulphate_STrfase_CS"/>
</dbReference>
<dbReference type="Proteomes" id="UP000679950">
    <property type="component" value="Unassembled WGS sequence"/>
</dbReference>
<proteinExistence type="predicted"/>
<comment type="caution">
    <text evidence="4">The sequence shown here is derived from an EMBL/GenBank/DDBJ whole genome shotgun (WGS) entry which is preliminary data.</text>
</comment>
<dbReference type="InterPro" id="IPR045078">
    <property type="entry name" value="TST/MPST-like"/>
</dbReference>
<feature type="domain" description="Rhodanese" evidence="3">
    <location>
        <begin position="15"/>
        <end position="134"/>
    </location>
</feature>
<keyword evidence="2" id="KW-0677">Repeat</keyword>
<evidence type="ECO:0000256" key="2">
    <source>
        <dbReference type="ARBA" id="ARBA00022737"/>
    </source>
</evidence>
<name>A0ABQ4KGK2_9BACI</name>
<dbReference type="SMART" id="SM00450">
    <property type="entry name" value="RHOD"/>
    <property type="match status" value="2"/>
</dbReference>
<accession>A0ABQ4KGK2</accession>
<dbReference type="SUPFAM" id="SSF52821">
    <property type="entry name" value="Rhodanese/Cell cycle control phosphatase"/>
    <property type="match status" value="2"/>
</dbReference>
<evidence type="ECO:0000313" key="5">
    <source>
        <dbReference type="Proteomes" id="UP000679950"/>
    </source>
</evidence>
<gene>
    <name evidence="4" type="ORF">J8TS2_08700</name>
</gene>
<dbReference type="InterPro" id="IPR001763">
    <property type="entry name" value="Rhodanese-like_dom"/>
</dbReference>
<keyword evidence="5" id="KW-1185">Reference proteome</keyword>
<organism evidence="4 5">
    <name type="scientific">Lederbergia ruris</name>
    <dbReference type="NCBI Taxonomy" id="217495"/>
    <lineage>
        <taxon>Bacteria</taxon>
        <taxon>Bacillati</taxon>
        <taxon>Bacillota</taxon>
        <taxon>Bacilli</taxon>
        <taxon>Bacillales</taxon>
        <taxon>Bacillaceae</taxon>
        <taxon>Lederbergia</taxon>
    </lineage>
</organism>
<dbReference type="EMBL" id="BORB01000005">
    <property type="protein sequence ID" value="GIN56551.1"/>
    <property type="molecule type" value="Genomic_DNA"/>
</dbReference>
<reference evidence="4 5" key="1">
    <citation type="submission" date="2021-03" db="EMBL/GenBank/DDBJ databases">
        <title>Antimicrobial resistance genes in bacteria isolated from Japanese honey, and their potential for conferring macrolide and lincosamide resistance in the American foulbrood pathogen Paenibacillus larvae.</title>
        <authorList>
            <person name="Okamoto M."/>
            <person name="Kumagai M."/>
            <person name="Kanamori H."/>
            <person name="Takamatsu D."/>
        </authorList>
    </citation>
    <scope>NUCLEOTIDE SEQUENCE [LARGE SCALE GENOMIC DNA]</scope>
    <source>
        <strain evidence="4 5">J8TS2</strain>
    </source>
</reference>
<evidence type="ECO:0000259" key="3">
    <source>
        <dbReference type="PROSITE" id="PS50206"/>
    </source>
</evidence>
<dbReference type="InterPro" id="IPR036873">
    <property type="entry name" value="Rhodanese-like_dom_sf"/>
</dbReference>
<dbReference type="PROSITE" id="PS00380">
    <property type="entry name" value="RHODANESE_1"/>
    <property type="match status" value="1"/>
</dbReference>
<protein>
    <submittedName>
        <fullName evidence="4">Thiosulfate sulfurtransferase</fullName>
    </submittedName>
</protein>
<keyword evidence="1" id="KW-0808">Transferase</keyword>
<evidence type="ECO:0000256" key="1">
    <source>
        <dbReference type="ARBA" id="ARBA00022679"/>
    </source>
</evidence>
<dbReference type="CDD" id="cd01449">
    <property type="entry name" value="TST_Repeat_2"/>
    <property type="match status" value="1"/>
</dbReference>
<dbReference type="CDD" id="cd01448">
    <property type="entry name" value="TST_Repeat_1"/>
    <property type="match status" value="1"/>
</dbReference>
<dbReference type="Pfam" id="PF00581">
    <property type="entry name" value="Rhodanese"/>
    <property type="match status" value="2"/>
</dbReference>
<sequence length="277" mass="31639">MQSIKSIQWLFDHLHSDSLCVIDCRFSLKDSSYGRKAYQENHIPGAVYFDLELDLSGPVEKHGGRHPLPNVQELVEKLENKGVSHKDTIIIYDDGESCFAARCWWLLIYLGHEQVFILDGGLKAWRERGYPLTSKPTVKKKVKFIPSLKTNMLATYKEVKQRSQDQQAILIDSRTEERYLGIVEPLDRIGGHIPNALNYDWSQGLENGRWKTTEEQKQRFASLDLENEVIVYCGSGVTATPNVLALMESGFKKVKLYAGSYSVWVSYPENPVIISRK</sequence>
<dbReference type="RefSeq" id="WP_212965602.1">
    <property type="nucleotide sequence ID" value="NZ_BORB01000005.1"/>
</dbReference>
<dbReference type="PANTHER" id="PTHR11364:SF27">
    <property type="entry name" value="SULFURTRANSFERASE"/>
    <property type="match status" value="1"/>
</dbReference>
<dbReference type="PANTHER" id="PTHR11364">
    <property type="entry name" value="THIOSULFATE SULFERTANSFERASE"/>
    <property type="match status" value="1"/>
</dbReference>
<dbReference type="PROSITE" id="PS50206">
    <property type="entry name" value="RHODANESE_3"/>
    <property type="match status" value="2"/>
</dbReference>